<evidence type="ECO:0000313" key="4">
    <source>
        <dbReference type="Proteomes" id="UP000247922"/>
    </source>
</evidence>
<keyword evidence="4" id="KW-1185">Reference proteome</keyword>
<gene>
    <name evidence="3" type="ORF">DES38_11421</name>
</gene>
<sequence length="121" mass="13696">MKFVSVISMAVLTISVWALFFTVFFLNDEPVYPVASSPQTVSALKTEASATLKRFEAVEKVSEEQENQYAVVEEKPQAVQQPEPETLEERASSPYNDILYDFERDDPISIDELLFNLGIND</sequence>
<dbReference type="AlphaFoldDB" id="A0A2V3WH99"/>
<proteinExistence type="predicted"/>
<evidence type="ECO:0000256" key="1">
    <source>
        <dbReference type="SAM" id="MobiDB-lite"/>
    </source>
</evidence>
<evidence type="ECO:0000256" key="2">
    <source>
        <dbReference type="SAM" id="Phobius"/>
    </source>
</evidence>
<organism evidence="3 4">
    <name type="scientific">Streptohalobacillus salinus</name>
    <dbReference type="NCBI Taxonomy" id="621096"/>
    <lineage>
        <taxon>Bacteria</taxon>
        <taxon>Bacillati</taxon>
        <taxon>Bacillota</taxon>
        <taxon>Bacilli</taxon>
        <taxon>Bacillales</taxon>
        <taxon>Bacillaceae</taxon>
        <taxon>Streptohalobacillus</taxon>
    </lineage>
</organism>
<dbReference type="RefSeq" id="WP_110251975.1">
    <property type="nucleotide sequence ID" value="NZ_QJJR01000014.1"/>
</dbReference>
<evidence type="ECO:0000313" key="3">
    <source>
        <dbReference type="EMBL" id="PXW88159.1"/>
    </source>
</evidence>
<dbReference type="OrthoDB" id="2973703at2"/>
<dbReference type="Proteomes" id="UP000247922">
    <property type="component" value="Unassembled WGS sequence"/>
</dbReference>
<comment type="caution">
    <text evidence="3">The sequence shown here is derived from an EMBL/GenBank/DDBJ whole genome shotgun (WGS) entry which is preliminary data.</text>
</comment>
<keyword evidence="2" id="KW-0812">Transmembrane</keyword>
<reference evidence="3 4" key="1">
    <citation type="submission" date="2018-05" db="EMBL/GenBank/DDBJ databases">
        <title>Genomic Encyclopedia of Type Strains, Phase IV (KMG-IV): sequencing the most valuable type-strain genomes for metagenomic binning, comparative biology and taxonomic classification.</title>
        <authorList>
            <person name="Goeker M."/>
        </authorList>
    </citation>
    <scope>NUCLEOTIDE SEQUENCE [LARGE SCALE GENOMIC DNA]</scope>
    <source>
        <strain evidence="3 4">DSM 22440</strain>
    </source>
</reference>
<name>A0A2V3WH99_9BACI</name>
<keyword evidence="2" id="KW-0472">Membrane</keyword>
<protein>
    <submittedName>
        <fullName evidence="3">Uncharacterized protein</fullName>
    </submittedName>
</protein>
<feature type="transmembrane region" description="Helical" evidence="2">
    <location>
        <begin position="6"/>
        <end position="26"/>
    </location>
</feature>
<dbReference type="EMBL" id="QJJR01000014">
    <property type="protein sequence ID" value="PXW88159.1"/>
    <property type="molecule type" value="Genomic_DNA"/>
</dbReference>
<feature type="region of interest" description="Disordered" evidence="1">
    <location>
        <begin position="69"/>
        <end position="90"/>
    </location>
</feature>
<accession>A0A2V3WH99</accession>
<keyword evidence="2" id="KW-1133">Transmembrane helix</keyword>